<dbReference type="SUPFAM" id="SSF52058">
    <property type="entry name" value="L domain-like"/>
    <property type="match status" value="1"/>
</dbReference>
<keyword evidence="2" id="KW-0677">Repeat</keyword>
<dbReference type="GO" id="GO:0002758">
    <property type="term" value="P:innate immune response-activating signaling pathway"/>
    <property type="evidence" value="ECO:0007669"/>
    <property type="project" value="UniProtKB-ARBA"/>
</dbReference>
<evidence type="ECO:0000313" key="6">
    <source>
        <dbReference type="EMBL" id="KMZ72664.1"/>
    </source>
</evidence>
<keyword evidence="4" id="KW-0547">Nucleotide-binding</keyword>
<dbReference type="InterPro" id="IPR001611">
    <property type="entry name" value="Leu-rich_rpt"/>
</dbReference>
<dbReference type="OrthoDB" id="786236at2759"/>
<dbReference type="Gene3D" id="3.80.10.10">
    <property type="entry name" value="Ribonuclease Inhibitor"/>
    <property type="match status" value="1"/>
</dbReference>
<dbReference type="InterPro" id="IPR036388">
    <property type="entry name" value="WH-like_DNA-bd_sf"/>
</dbReference>
<dbReference type="Pfam" id="PF23247">
    <property type="entry name" value="LRR_RPS2"/>
    <property type="match status" value="1"/>
</dbReference>
<dbReference type="Pfam" id="PF00931">
    <property type="entry name" value="NB-ARC"/>
    <property type="match status" value="1"/>
</dbReference>
<comment type="similarity">
    <text evidence="1">Belongs to the disease resistance NB-LRR family.</text>
</comment>
<feature type="domain" description="AAA+ ATPase" evidence="5">
    <location>
        <begin position="167"/>
        <end position="308"/>
    </location>
</feature>
<sequence length="975" mass="112836">MCDIASPAISLCISFKNWVGPSLKKHVFDFAKNVEDFKRKKEKLAAVWMTYEEELEKARTNRQEPAILVKIWSKKYEQIRSSSDKVEQGLRVNEKRSRCSFKRFNFSKQLMEKIREMNDYIDEYFQLGSLLFVDQPPPTTIKQTTDYVPNLNSIESNKKTVYAAITEFSVIGLWGMGGVGKTTLMKKINNEMHKGSDFKHVVMVTISSNPDIEKIQDTIGGRLQSNWNHSRDTHDKASMILDYLKQNDNTLIIFDDVWETLDLEAIGITDGDDERKYHCKIVLTTRSKEVCMKMDAKAIKMRELPKNESWKLFKTNADINDNVDPEIKELAEKVCKKCAGLPLAISVVAKSLKGEYAPSMWRQTLKFLQEGDPEGVPDFLENVYSLLKLSYDRLPRDDLKKGFLLCSLFPEDGKIKLSDLIWYGIGAGIIAKKCQGKGTDDAYRNIFIQLKRSGLLQDVAEEFEENQKENSARMHDVVRDLAIYIAEKEFKGFFNQTGLKDWISSIEIGNDQLTNIEEMKFISLNGNKRLNKFHPNSFDRMENVLLMDLRESSMKELTLTGIQKLKNLRALMFRNISVNVKDLFCLHNLSVLYLQNVHIMELNQQFCKKLVNLRVIDFSGTTIDFIRPKAFSTLQNKLEVLHMSGSFRKWQAFNQEDGDCVAFVELTYLMNLYSLRINIDDERIFSNEHTPGFVFPSVEDFSITKSKSSQLRRKAPILESSHLLNLPDIQLNNAAKWLQNLFEKTKVMNISRDSMLKNDVTQVVDAVFEQDCMKVMRNLENLQLYHSPKYKSIIQYSSSNTHDNHNLNTTSIPILAYGSFQRLKDIVIYGCNGLKFLFSWNVVVCFVQLNRLYIHDCSQLEVIIGRAETDKDQLGTVCYSKKAQILFPKLKKIALHRLPNLESLWQQQIEERIEMEWSSLQNLWVLGCGKLKRLFLGEKSAPMIERFDCSKEWYNKLQWEDEQAASRFQSICTFC</sequence>
<dbReference type="GO" id="GO:0043531">
    <property type="term" value="F:ADP binding"/>
    <property type="evidence" value="ECO:0007669"/>
    <property type="project" value="InterPro"/>
</dbReference>
<dbReference type="AlphaFoldDB" id="A0A0K9PUQ7"/>
<dbReference type="InterPro" id="IPR050905">
    <property type="entry name" value="Plant_NBS-LRR"/>
</dbReference>
<dbReference type="InterPro" id="IPR002182">
    <property type="entry name" value="NB-ARC"/>
</dbReference>
<dbReference type="PANTHER" id="PTHR33463">
    <property type="entry name" value="NB-ARC DOMAIN-CONTAINING PROTEIN-RELATED"/>
    <property type="match status" value="1"/>
</dbReference>
<dbReference type="Pfam" id="PF23559">
    <property type="entry name" value="WHD_DRP"/>
    <property type="match status" value="1"/>
</dbReference>
<comment type="caution">
    <text evidence="6">The sequence shown here is derived from an EMBL/GenBank/DDBJ whole genome shotgun (WGS) entry which is preliminary data.</text>
</comment>
<dbReference type="Gene3D" id="1.10.8.430">
    <property type="entry name" value="Helical domain of apoptotic protease-activating factors"/>
    <property type="match status" value="1"/>
</dbReference>
<dbReference type="Proteomes" id="UP000036987">
    <property type="component" value="Unassembled WGS sequence"/>
</dbReference>
<dbReference type="FunFam" id="3.40.50.300:FF:001091">
    <property type="entry name" value="Probable disease resistance protein At1g61300"/>
    <property type="match status" value="1"/>
</dbReference>
<dbReference type="Gene3D" id="1.10.10.10">
    <property type="entry name" value="Winged helix-like DNA-binding domain superfamily/Winged helix DNA-binding domain"/>
    <property type="match status" value="1"/>
</dbReference>
<dbReference type="STRING" id="29655.A0A0K9PUQ7"/>
<proteinExistence type="inferred from homology"/>
<evidence type="ECO:0000256" key="3">
    <source>
        <dbReference type="ARBA" id="ARBA00022821"/>
    </source>
</evidence>
<keyword evidence="7" id="KW-1185">Reference proteome</keyword>
<dbReference type="GO" id="GO:0009626">
    <property type="term" value="P:plant-type hypersensitive response"/>
    <property type="evidence" value="ECO:0007669"/>
    <property type="project" value="UniProtKB-ARBA"/>
</dbReference>
<organism evidence="6 7">
    <name type="scientific">Zostera marina</name>
    <name type="common">Eelgrass</name>
    <dbReference type="NCBI Taxonomy" id="29655"/>
    <lineage>
        <taxon>Eukaryota</taxon>
        <taxon>Viridiplantae</taxon>
        <taxon>Streptophyta</taxon>
        <taxon>Embryophyta</taxon>
        <taxon>Tracheophyta</taxon>
        <taxon>Spermatophyta</taxon>
        <taxon>Magnoliopsida</taxon>
        <taxon>Liliopsida</taxon>
        <taxon>Zosteraceae</taxon>
        <taxon>Zostera</taxon>
    </lineage>
</organism>
<keyword evidence="3" id="KW-0611">Plant defense</keyword>
<dbReference type="SMART" id="SM00382">
    <property type="entry name" value="AAA"/>
    <property type="match status" value="1"/>
</dbReference>
<dbReference type="InterPro" id="IPR057135">
    <property type="entry name" value="At4g27190-like_LRR"/>
</dbReference>
<dbReference type="InterPro" id="IPR058922">
    <property type="entry name" value="WHD_DRP"/>
</dbReference>
<gene>
    <name evidence="6" type="ORF">ZOSMA_160G00400</name>
</gene>
<dbReference type="InterPro" id="IPR027417">
    <property type="entry name" value="P-loop_NTPase"/>
</dbReference>
<protein>
    <submittedName>
        <fullName evidence="6">NB-ARC domain-containing disease resistance protein</fullName>
    </submittedName>
</protein>
<keyword evidence="4" id="KW-0067">ATP-binding</keyword>
<dbReference type="FunFam" id="1.10.10.10:FF:000322">
    <property type="entry name" value="Probable disease resistance protein At1g63360"/>
    <property type="match status" value="1"/>
</dbReference>
<dbReference type="Pfam" id="PF13855">
    <property type="entry name" value="LRR_8"/>
    <property type="match status" value="1"/>
</dbReference>
<dbReference type="GO" id="GO:0042742">
    <property type="term" value="P:defense response to bacterium"/>
    <property type="evidence" value="ECO:0007669"/>
    <property type="project" value="UniProtKB-ARBA"/>
</dbReference>
<evidence type="ECO:0000256" key="1">
    <source>
        <dbReference type="ARBA" id="ARBA00008894"/>
    </source>
</evidence>
<dbReference type="GO" id="GO:0005524">
    <property type="term" value="F:ATP binding"/>
    <property type="evidence" value="ECO:0007669"/>
    <property type="project" value="UniProtKB-KW"/>
</dbReference>
<dbReference type="Gene3D" id="3.40.50.300">
    <property type="entry name" value="P-loop containing nucleotide triphosphate hydrolases"/>
    <property type="match status" value="1"/>
</dbReference>
<dbReference type="OMA" id="LELYECH"/>
<dbReference type="InterPro" id="IPR032675">
    <property type="entry name" value="LRR_dom_sf"/>
</dbReference>
<accession>A0A0K9PUQ7</accession>
<evidence type="ECO:0000256" key="4">
    <source>
        <dbReference type="ARBA" id="ARBA00022840"/>
    </source>
</evidence>
<evidence type="ECO:0000256" key="2">
    <source>
        <dbReference type="ARBA" id="ARBA00022737"/>
    </source>
</evidence>
<dbReference type="PRINTS" id="PR00364">
    <property type="entry name" value="DISEASERSIST"/>
</dbReference>
<dbReference type="InterPro" id="IPR042197">
    <property type="entry name" value="Apaf_helical"/>
</dbReference>
<evidence type="ECO:0000259" key="5">
    <source>
        <dbReference type="SMART" id="SM00382"/>
    </source>
</evidence>
<name>A0A0K9PUQ7_ZOSMR</name>
<dbReference type="PANTHER" id="PTHR33463:SF152">
    <property type="entry name" value="NB-ARC DOMAIN-CONTAINING DISEASE RESISTANCE PROTEIN"/>
    <property type="match status" value="1"/>
</dbReference>
<dbReference type="InterPro" id="IPR003593">
    <property type="entry name" value="AAA+_ATPase"/>
</dbReference>
<evidence type="ECO:0000313" key="7">
    <source>
        <dbReference type="Proteomes" id="UP000036987"/>
    </source>
</evidence>
<reference evidence="7" key="1">
    <citation type="journal article" date="2016" name="Nature">
        <title>The genome of the seagrass Zostera marina reveals angiosperm adaptation to the sea.</title>
        <authorList>
            <person name="Olsen J.L."/>
            <person name="Rouze P."/>
            <person name="Verhelst B."/>
            <person name="Lin Y.-C."/>
            <person name="Bayer T."/>
            <person name="Collen J."/>
            <person name="Dattolo E."/>
            <person name="De Paoli E."/>
            <person name="Dittami S."/>
            <person name="Maumus F."/>
            <person name="Michel G."/>
            <person name="Kersting A."/>
            <person name="Lauritano C."/>
            <person name="Lohaus R."/>
            <person name="Toepel M."/>
            <person name="Tonon T."/>
            <person name="Vanneste K."/>
            <person name="Amirebrahimi M."/>
            <person name="Brakel J."/>
            <person name="Bostroem C."/>
            <person name="Chovatia M."/>
            <person name="Grimwood J."/>
            <person name="Jenkins J.W."/>
            <person name="Jueterbock A."/>
            <person name="Mraz A."/>
            <person name="Stam W.T."/>
            <person name="Tice H."/>
            <person name="Bornberg-Bauer E."/>
            <person name="Green P.J."/>
            <person name="Pearson G.A."/>
            <person name="Procaccini G."/>
            <person name="Duarte C.M."/>
            <person name="Schmutz J."/>
            <person name="Reusch T.B.H."/>
            <person name="Van de Peer Y."/>
        </authorList>
    </citation>
    <scope>NUCLEOTIDE SEQUENCE [LARGE SCALE GENOMIC DNA]</scope>
    <source>
        <strain evidence="7">cv. Finnish</strain>
    </source>
</reference>
<dbReference type="EMBL" id="LFYR01000621">
    <property type="protein sequence ID" value="KMZ72664.1"/>
    <property type="molecule type" value="Genomic_DNA"/>
</dbReference>
<dbReference type="SUPFAM" id="SSF52540">
    <property type="entry name" value="P-loop containing nucleoside triphosphate hydrolases"/>
    <property type="match status" value="1"/>
</dbReference>